<dbReference type="Gene3D" id="6.10.250.660">
    <property type="match status" value="2"/>
</dbReference>
<dbReference type="GO" id="GO:0005737">
    <property type="term" value="C:cytoplasm"/>
    <property type="evidence" value="ECO:0007669"/>
    <property type="project" value="UniProtKB-SubCell"/>
</dbReference>
<dbReference type="InterPro" id="IPR007793">
    <property type="entry name" value="DivIVA_fam"/>
</dbReference>
<keyword evidence="4" id="KW-0175">Coiled coil</keyword>
<organism evidence="6 7">
    <name type="scientific">Lactococcus lactis subsp. cremoris</name>
    <name type="common">Streptococcus cremoris</name>
    <dbReference type="NCBI Taxonomy" id="1359"/>
    <lineage>
        <taxon>Bacteria</taxon>
        <taxon>Bacillati</taxon>
        <taxon>Bacillota</taxon>
        <taxon>Bacilli</taxon>
        <taxon>Lactobacillales</taxon>
        <taxon>Streptococcaceae</taxon>
        <taxon>Lactococcus</taxon>
    </lineage>
</organism>
<accession>A0A166JSB3</accession>
<sequence>MNDKDDRFDKELAELKNPSLKKFKTASLFWNSRELGIGYNRAEVDEYLLFISQKPSLSDELTKKKFKSEFHGYIKMDVKFFLKEVAAHRYAETHQEENRIKQEEKLASIDLNNPNFRSLIYGYKKAEVDEFLQLMASLDRKEILEKNFHSQIGGYSKDDVDWYLDKVIQSKLEK</sequence>
<evidence type="ECO:0000256" key="5">
    <source>
        <dbReference type="ARBA" id="ARBA00023306"/>
    </source>
</evidence>
<comment type="caution">
    <text evidence="6">The sequence shown here is derived from an EMBL/GenBank/DDBJ whole genome shotgun (WGS) entry which is preliminary data.</text>
</comment>
<evidence type="ECO:0000256" key="2">
    <source>
        <dbReference type="ARBA" id="ARBA00022490"/>
    </source>
</evidence>
<evidence type="ECO:0000313" key="6">
    <source>
        <dbReference type="EMBL" id="KZK06586.1"/>
    </source>
</evidence>
<proteinExistence type="predicted"/>
<dbReference type="AlphaFoldDB" id="A0A166JSB3"/>
<evidence type="ECO:0000256" key="4">
    <source>
        <dbReference type="ARBA" id="ARBA00023054"/>
    </source>
</evidence>
<dbReference type="PATRIC" id="fig|1359.32.peg.2230"/>
<dbReference type="PANTHER" id="PTHR35794:SF1">
    <property type="entry name" value="CELL CYCLE PROTEIN GPSB"/>
    <property type="match status" value="1"/>
</dbReference>
<dbReference type="EMBL" id="LIYF01000018">
    <property type="protein sequence ID" value="KZK06586.1"/>
    <property type="molecule type" value="Genomic_DNA"/>
</dbReference>
<evidence type="ECO:0000313" key="7">
    <source>
        <dbReference type="Proteomes" id="UP000076519"/>
    </source>
</evidence>
<dbReference type="PANTHER" id="PTHR35794">
    <property type="entry name" value="CELL DIVISION PROTEIN DIVIVA"/>
    <property type="match status" value="1"/>
</dbReference>
<name>A0A166JSB3_LACLC</name>
<gene>
    <name evidence="6" type="ORF">AB996_1082</name>
</gene>
<keyword evidence="3" id="KW-0132">Cell division</keyword>
<keyword evidence="2" id="KW-0963">Cytoplasm</keyword>
<evidence type="ECO:0000256" key="1">
    <source>
        <dbReference type="ARBA" id="ARBA00004496"/>
    </source>
</evidence>
<keyword evidence="5" id="KW-0131">Cell cycle</keyword>
<reference evidence="6 7" key="1">
    <citation type="submission" date="2015-08" db="EMBL/GenBank/DDBJ databases">
        <title>Draft Genome Sequences of 11 Lactococcus lactis subspecies cremoris strains.</title>
        <authorList>
            <person name="Wels M."/>
            <person name="Backus L."/>
            <person name="Boekhorst J."/>
            <person name="Dijkstra A."/>
            <person name="Beerthuizen M."/>
            <person name="Siezen R."/>
            <person name="Bachmann H."/>
            <person name="Van Hijum S."/>
        </authorList>
    </citation>
    <scope>NUCLEOTIDE SEQUENCE [LARGE SCALE GENOMIC DNA]</scope>
    <source>
        <strain evidence="6 7">KW10</strain>
    </source>
</reference>
<dbReference type="GO" id="GO:0051301">
    <property type="term" value="P:cell division"/>
    <property type="evidence" value="ECO:0007669"/>
    <property type="project" value="UniProtKB-KW"/>
</dbReference>
<dbReference type="NCBIfam" id="TIGR03544">
    <property type="entry name" value="DivI1A_domain"/>
    <property type="match status" value="1"/>
</dbReference>
<dbReference type="Proteomes" id="UP000076519">
    <property type="component" value="Unassembled WGS sequence"/>
</dbReference>
<evidence type="ECO:0000256" key="3">
    <source>
        <dbReference type="ARBA" id="ARBA00022618"/>
    </source>
</evidence>
<comment type="subcellular location">
    <subcellularLocation>
        <location evidence="1">Cytoplasm</location>
    </subcellularLocation>
</comment>
<dbReference type="InterPro" id="IPR019933">
    <property type="entry name" value="DivIVA_domain"/>
</dbReference>
<dbReference type="RefSeq" id="WP_063281623.1">
    <property type="nucleotide sequence ID" value="NZ_LIYF01000018.1"/>
</dbReference>
<evidence type="ECO:0008006" key="8">
    <source>
        <dbReference type="Google" id="ProtNLM"/>
    </source>
</evidence>
<protein>
    <recommendedName>
        <fullName evidence="8">DivIVA domain-containing protein</fullName>
    </recommendedName>
</protein>